<dbReference type="AlphaFoldDB" id="A0A067P6N0"/>
<accession>A0A067P6N0</accession>
<organism evidence="1 2">
    <name type="scientific">Jaapia argillacea MUCL 33604</name>
    <dbReference type="NCBI Taxonomy" id="933084"/>
    <lineage>
        <taxon>Eukaryota</taxon>
        <taxon>Fungi</taxon>
        <taxon>Dikarya</taxon>
        <taxon>Basidiomycota</taxon>
        <taxon>Agaricomycotina</taxon>
        <taxon>Agaricomycetes</taxon>
        <taxon>Agaricomycetidae</taxon>
        <taxon>Jaapiales</taxon>
        <taxon>Jaapiaceae</taxon>
        <taxon>Jaapia</taxon>
    </lineage>
</organism>
<dbReference type="EMBL" id="KL197784">
    <property type="protein sequence ID" value="KDQ49450.1"/>
    <property type="molecule type" value="Genomic_DNA"/>
</dbReference>
<evidence type="ECO:0000313" key="1">
    <source>
        <dbReference type="EMBL" id="KDQ49450.1"/>
    </source>
</evidence>
<reference evidence="2" key="1">
    <citation type="journal article" date="2014" name="Proc. Natl. Acad. Sci. U.S.A.">
        <title>Extensive sampling of basidiomycete genomes demonstrates inadequacy of the white-rot/brown-rot paradigm for wood decay fungi.</title>
        <authorList>
            <person name="Riley R."/>
            <person name="Salamov A.A."/>
            <person name="Brown D.W."/>
            <person name="Nagy L.G."/>
            <person name="Floudas D."/>
            <person name="Held B.W."/>
            <person name="Levasseur A."/>
            <person name="Lombard V."/>
            <person name="Morin E."/>
            <person name="Otillar R."/>
            <person name="Lindquist E.A."/>
            <person name="Sun H."/>
            <person name="LaButti K.M."/>
            <person name="Schmutz J."/>
            <person name="Jabbour D."/>
            <person name="Luo H."/>
            <person name="Baker S.E."/>
            <person name="Pisabarro A.G."/>
            <person name="Walton J.D."/>
            <person name="Blanchette R.A."/>
            <person name="Henrissat B."/>
            <person name="Martin F."/>
            <person name="Cullen D."/>
            <person name="Hibbett D.S."/>
            <person name="Grigoriev I.V."/>
        </authorList>
    </citation>
    <scope>NUCLEOTIDE SEQUENCE [LARGE SCALE GENOMIC DNA]</scope>
    <source>
        <strain evidence="2">MUCL 33604</strain>
    </source>
</reference>
<name>A0A067P6N0_9AGAM</name>
<proteinExistence type="predicted"/>
<dbReference type="HOGENOM" id="CLU_150204_0_0_1"/>
<dbReference type="Proteomes" id="UP000027265">
    <property type="component" value="Unassembled WGS sequence"/>
</dbReference>
<protein>
    <submittedName>
        <fullName evidence="1">Uncharacterized protein</fullName>
    </submittedName>
</protein>
<dbReference type="InParanoid" id="A0A067P6N0"/>
<keyword evidence="2" id="KW-1185">Reference proteome</keyword>
<gene>
    <name evidence="1" type="ORF">JAAARDRAFT_200851</name>
</gene>
<evidence type="ECO:0000313" key="2">
    <source>
        <dbReference type="Proteomes" id="UP000027265"/>
    </source>
</evidence>
<sequence>MLVVSNPEHDQYFAALRCVSTSATVKELQEDEASLVILTLDAIKALTIGPQHKEDLATEGDNSVEGYSEDVVPHKRSHIDPQILEESLKGASKHVTVKGTADDYTRYWKQFMEFCERVGYVAKAKDINMFVREDNISKDFPTWVAVWIMSK</sequence>